<feature type="transmembrane region" description="Helical" evidence="1">
    <location>
        <begin position="306"/>
        <end position="326"/>
    </location>
</feature>
<evidence type="ECO:0000313" key="3">
    <source>
        <dbReference type="Proteomes" id="UP000192520"/>
    </source>
</evidence>
<evidence type="ECO:0000313" key="2">
    <source>
        <dbReference type="EMBL" id="OQX50860.1"/>
    </source>
</evidence>
<protein>
    <recommendedName>
        <fullName evidence="4">Membrane protein 6-pyruvoyl-tetrahydropterin synthase-related domain-containing protein</fullName>
    </recommendedName>
</protein>
<feature type="transmembrane region" description="Helical" evidence="1">
    <location>
        <begin position="118"/>
        <end position="136"/>
    </location>
</feature>
<comment type="caution">
    <text evidence="2">The sequence shown here is derived from an EMBL/GenBank/DDBJ whole genome shotgun (WGS) entry which is preliminary data.</text>
</comment>
<feature type="transmembrane region" description="Helical" evidence="1">
    <location>
        <begin position="665"/>
        <end position="683"/>
    </location>
</feature>
<feature type="transmembrane region" description="Helical" evidence="1">
    <location>
        <begin position="194"/>
        <end position="221"/>
    </location>
</feature>
<keyword evidence="1" id="KW-1133">Transmembrane helix</keyword>
<proteinExistence type="predicted"/>
<reference evidence="3" key="1">
    <citation type="submission" date="2017-03" db="EMBL/GenBank/DDBJ databases">
        <title>Novel pathways for hydrocarbon cycling and metabolic interdependencies in hydrothermal sediment communities.</title>
        <authorList>
            <person name="Dombrowski N."/>
            <person name="Seitz K."/>
            <person name="Teske A."/>
            <person name="Baker B."/>
        </authorList>
    </citation>
    <scope>NUCLEOTIDE SEQUENCE [LARGE SCALE GENOMIC DNA]</scope>
</reference>
<keyword evidence="1" id="KW-0472">Membrane</keyword>
<feature type="transmembrane region" description="Helical" evidence="1">
    <location>
        <begin position="88"/>
        <end position="109"/>
    </location>
</feature>
<organism evidence="2 3">
    <name type="scientific">candidate division CPR3 bacterium 4484_211</name>
    <dbReference type="NCBI Taxonomy" id="1968527"/>
    <lineage>
        <taxon>Bacteria</taxon>
        <taxon>Bacteria division CPR3</taxon>
    </lineage>
</organism>
<sequence>MRKLLLPAILFFAALALICPALNSNLRIYPYSFEGSWLSQIRFVVDNWPHIWWNPNWFLGYPLRFSQNPLFIGGLSLVAKVGRADIFFLYRLMTAGALCFFPLVFYGFLRTVKFRKTYAFVSALWLILAPSLMYIFPPVRYLGGRTGYLPFVFFSSLFLGNGPKAAALPLGLLALIVYRKFLKENTRCCLLGTVLLAACALLIGSSAVVFLIVGGLCLLFLEILGDQQNWQDYLLRALTVFICCLLTVSLWYTPFYWWHALRNPSLAGKSLVSVMVNLVKFMIVLLPLLLGAWVVRGSSWLRDKRVAFVLFFNFGFWFLTLSRFIADTDFWQDYAAYGVEVDMGSAMLVGLLVERLLEIIADKVKSLELKIKNYRAKFKSVPVPQILNFLAFSLPLSAGCLLVLVYHLRLNNSCKTYGIYYGDSFEYRISDFLKKNVAPTERVFTSGSLVFWLNYFAPCVMQVRGGDDPAAVHPYWAHGAYQIREGESPDLAALWLESLGASWVVVNTSQSADPYHDFRHPDKFGLMKGWQKVYDQDGNKIYRKKDDLFARAVDWKETKILSSPLSGIDEKNLKAYINWRNRLAGLTAKGWYSSNQAIVLMTSPPLSNAISLGVAFNHGWQAKPVSDSGGIEVHPDVLGNLGALMKGQEGKADILLFYRLSVVDWGLGLVLFCAGLGLVFLYPRTFDWVKFLMAKLDIMNEDDY</sequence>
<feature type="transmembrane region" description="Helical" evidence="1">
    <location>
        <begin position="272"/>
        <end position="294"/>
    </location>
</feature>
<gene>
    <name evidence="2" type="ORF">B5M47_02875</name>
</gene>
<dbReference type="Proteomes" id="UP000192520">
    <property type="component" value="Unassembled WGS sequence"/>
</dbReference>
<dbReference type="STRING" id="1968527.B5M47_02875"/>
<name>A0A1W9NXX8_UNCC3</name>
<dbReference type="EMBL" id="MZGJ01000016">
    <property type="protein sequence ID" value="OQX50860.1"/>
    <property type="molecule type" value="Genomic_DNA"/>
</dbReference>
<keyword evidence="1" id="KW-0812">Transmembrane</keyword>
<accession>A0A1W9NXX8</accession>
<evidence type="ECO:0000256" key="1">
    <source>
        <dbReference type="SAM" id="Phobius"/>
    </source>
</evidence>
<dbReference type="AlphaFoldDB" id="A0A1W9NXX8"/>
<feature type="transmembrane region" description="Helical" evidence="1">
    <location>
        <begin position="386"/>
        <end position="408"/>
    </location>
</feature>
<evidence type="ECO:0008006" key="4">
    <source>
        <dbReference type="Google" id="ProtNLM"/>
    </source>
</evidence>
<feature type="transmembrane region" description="Helical" evidence="1">
    <location>
        <begin position="233"/>
        <end position="252"/>
    </location>
</feature>